<dbReference type="AlphaFoldDB" id="A0A1M4ZGU2"/>
<sequence>MVEKFENLPRTEQIGIFIDTKVGENVGYGQVRSQKRMALYNS</sequence>
<dbReference type="EMBL" id="FQVG01000039">
    <property type="protein sequence ID" value="SHF17263.1"/>
    <property type="molecule type" value="Genomic_DNA"/>
</dbReference>
<proteinExistence type="predicted"/>
<keyword evidence="2" id="KW-1185">Reference proteome</keyword>
<evidence type="ECO:0000313" key="2">
    <source>
        <dbReference type="Proteomes" id="UP000184423"/>
    </source>
</evidence>
<dbReference type="RefSeq" id="WP_278298866.1">
    <property type="nucleotide sequence ID" value="NZ_FQVG01000039.1"/>
</dbReference>
<protein>
    <submittedName>
        <fullName evidence="1">Uncharacterized protein</fullName>
    </submittedName>
</protein>
<reference evidence="2" key="1">
    <citation type="submission" date="2016-11" db="EMBL/GenBank/DDBJ databases">
        <authorList>
            <person name="Varghese N."/>
            <person name="Submissions S."/>
        </authorList>
    </citation>
    <scope>NUCLEOTIDE SEQUENCE [LARGE SCALE GENOMIC DNA]</scope>
    <source>
        <strain evidence="2">DSM 10124</strain>
    </source>
</reference>
<gene>
    <name evidence="1" type="ORF">SAMN02746091_01924</name>
</gene>
<evidence type="ECO:0000313" key="1">
    <source>
        <dbReference type="EMBL" id="SHF17263.1"/>
    </source>
</evidence>
<organism evidence="1 2">
    <name type="scientific">Caloramator proteoclasticus DSM 10124</name>
    <dbReference type="NCBI Taxonomy" id="1121262"/>
    <lineage>
        <taxon>Bacteria</taxon>
        <taxon>Bacillati</taxon>
        <taxon>Bacillota</taxon>
        <taxon>Clostridia</taxon>
        <taxon>Eubacteriales</taxon>
        <taxon>Clostridiaceae</taxon>
        <taxon>Caloramator</taxon>
    </lineage>
</organism>
<name>A0A1M4ZGU2_9CLOT</name>
<dbReference type="Proteomes" id="UP000184423">
    <property type="component" value="Unassembled WGS sequence"/>
</dbReference>
<accession>A0A1M4ZGU2</accession>